<evidence type="ECO:0000256" key="4">
    <source>
        <dbReference type="ARBA" id="ARBA00023180"/>
    </source>
</evidence>
<dbReference type="InterPro" id="IPR013162">
    <property type="entry name" value="CD80_C2-set"/>
</dbReference>
<keyword evidence="3" id="KW-1015">Disulfide bond</keyword>
<evidence type="ECO:0000313" key="8">
    <source>
        <dbReference type="EMBL" id="VDH97234.1"/>
    </source>
</evidence>
<feature type="domain" description="Ig-like" evidence="7">
    <location>
        <begin position="122"/>
        <end position="225"/>
    </location>
</feature>
<evidence type="ECO:0000256" key="3">
    <source>
        <dbReference type="ARBA" id="ARBA00023157"/>
    </source>
</evidence>
<dbReference type="Proteomes" id="UP000596742">
    <property type="component" value="Unassembled WGS sequence"/>
</dbReference>
<dbReference type="GO" id="GO:0005911">
    <property type="term" value="C:cell-cell junction"/>
    <property type="evidence" value="ECO:0007669"/>
    <property type="project" value="TreeGrafter"/>
</dbReference>
<evidence type="ECO:0000256" key="2">
    <source>
        <dbReference type="ARBA" id="ARBA00023136"/>
    </source>
</evidence>
<dbReference type="PANTHER" id="PTHR11640:SF136">
    <property type="entry name" value="NEPHRIN"/>
    <property type="match status" value="1"/>
</dbReference>
<dbReference type="PROSITE" id="PS50835">
    <property type="entry name" value="IG_LIKE"/>
    <property type="match status" value="4"/>
</dbReference>
<accession>A0A8B6BX90</accession>
<reference evidence="8" key="1">
    <citation type="submission" date="2018-11" db="EMBL/GenBank/DDBJ databases">
        <authorList>
            <person name="Alioto T."/>
            <person name="Alioto T."/>
        </authorList>
    </citation>
    <scope>NUCLEOTIDE SEQUENCE</scope>
</reference>
<comment type="caution">
    <text evidence="8">The sequence shown here is derived from an EMBL/GenBank/DDBJ whole genome shotgun (WGS) entry which is preliminary data.</text>
</comment>
<dbReference type="GO" id="GO:0050839">
    <property type="term" value="F:cell adhesion molecule binding"/>
    <property type="evidence" value="ECO:0007669"/>
    <property type="project" value="TreeGrafter"/>
</dbReference>
<feature type="domain" description="Ig-like" evidence="7">
    <location>
        <begin position="336"/>
        <end position="432"/>
    </location>
</feature>
<sequence length="600" mass="67906">MNNIDFKFVLAPITTVDITVEKDIIANDEIELIEGKSQTFTCTTSPSRPAAWIQWHIGILNVTDYAQGQPSVQNGDKYISSSKITYIATNTDHLKIMYCDAVNIEGGVKVNSSKIYLHIIVPTTKLTIRPTGYNYTIEVVKEQSKIFTCTTDSSRPAAFIQWYVGGQNVTNQTQMLQTGNESELYTSSSSFNYTGRSIDDGLYIYCETLNIKGRTRVKSYMLKINILIPVTLLTITPSGYHNEINIVEGENRTFTCTTNHIRPAALIHWYIGKQNVTNQAQLQTPKQFGDSVISSSRFEYTGIDNDHTKVIYCQAFNVVNRQKIKSSEIELYIKLPIKMATISPASDNNVMNVIEGDAQTFNCITDAGRPAAWIQWYIGGKNLTNQAEAQTPQQDHRMFISFSKLRYTAVTTDHKKVIFCEGINIEGRQKVNSNNMLLFINEQSNNDLTSDVLINDGNLNTMVLSEEHHSELLNYESDSIEHTSISSEHGRNGSEYSDDGYERPYTTLVVNHHAEDEHVYHTTQHISNNDNVSCKHSTEFSQPKSSIDLTNREVRANKGIKSSQLYYFEENSNETETAFRQSSVKLRKHKAEYINLSLKQ</sequence>
<dbReference type="OrthoDB" id="6153876at2759"/>
<feature type="region of interest" description="Disordered" evidence="6">
    <location>
        <begin position="481"/>
        <end position="501"/>
    </location>
</feature>
<keyword evidence="5" id="KW-0393">Immunoglobulin domain</keyword>
<feature type="domain" description="Ig-like" evidence="7">
    <location>
        <begin position="12"/>
        <end position="116"/>
    </location>
</feature>
<keyword evidence="9" id="KW-1185">Reference proteome</keyword>
<keyword evidence="2" id="KW-0472">Membrane</keyword>
<evidence type="ECO:0000259" key="7">
    <source>
        <dbReference type="PROSITE" id="PS50835"/>
    </source>
</evidence>
<comment type="subcellular location">
    <subcellularLocation>
        <location evidence="1">Membrane</location>
        <topology evidence="1">Single-pass type I membrane protein</topology>
    </subcellularLocation>
</comment>
<dbReference type="Pfam" id="PF08205">
    <property type="entry name" value="C2-set_2"/>
    <property type="match status" value="4"/>
</dbReference>
<gene>
    <name evidence="8" type="ORF">MGAL_10B001995</name>
</gene>
<dbReference type="GO" id="GO:0098609">
    <property type="term" value="P:cell-cell adhesion"/>
    <property type="evidence" value="ECO:0007669"/>
    <property type="project" value="TreeGrafter"/>
</dbReference>
<dbReference type="PANTHER" id="PTHR11640">
    <property type="entry name" value="NEPHRIN"/>
    <property type="match status" value="1"/>
</dbReference>
<dbReference type="EMBL" id="UYJE01000875">
    <property type="protein sequence ID" value="VDH97234.1"/>
    <property type="molecule type" value="Genomic_DNA"/>
</dbReference>
<dbReference type="InterPro" id="IPR036179">
    <property type="entry name" value="Ig-like_dom_sf"/>
</dbReference>
<evidence type="ECO:0000256" key="1">
    <source>
        <dbReference type="ARBA" id="ARBA00004479"/>
    </source>
</evidence>
<evidence type="ECO:0000256" key="5">
    <source>
        <dbReference type="ARBA" id="ARBA00023319"/>
    </source>
</evidence>
<organism evidence="8 9">
    <name type="scientific">Mytilus galloprovincialis</name>
    <name type="common">Mediterranean mussel</name>
    <dbReference type="NCBI Taxonomy" id="29158"/>
    <lineage>
        <taxon>Eukaryota</taxon>
        <taxon>Metazoa</taxon>
        <taxon>Spiralia</taxon>
        <taxon>Lophotrochozoa</taxon>
        <taxon>Mollusca</taxon>
        <taxon>Bivalvia</taxon>
        <taxon>Autobranchia</taxon>
        <taxon>Pteriomorphia</taxon>
        <taxon>Mytilida</taxon>
        <taxon>Mytiloidea</taxon>
        <taxon>Mytilidae</taxon>
        <taxon>Mytilinae</taxon>
        <taxon>Mytilus</taxon>
    </lineage>
</organism>
<proteinExistence type="predicted"/>
<feature type="domain" description="Ig-like" evidence="7">
    <location>
        <begin position="229"/>
        <end position="330"/>
    </location>
</feature>
<dbReference type="InterPro" id="IPR051275">
    <property type="entry name" value="Cell_adhesion_signaling"/>
</dbReference>
<dbReference type="InterPro" id="IPR013783">
    <property type="entry name" value="Ig-like_fold"/>
</dbReference>
<dbReference type="InterPro" id="IPR007110">
    <property type="entry name" value="Ig-like_dom"/>
</dbReference>
<dbReference type="GO" id="GO:0005886">
    <property type="term" value="C:plasma membrane"/>
    <property type="evidence" value="ECO:0007669"/>
    <property type="project" value="TreeGrafter"/>
</dbReference>
<dbReference type="SUPFAM" id="SSF48726">
    <property type="entry name" value="Immunoglobulin"/>
    <property type="match status" value="4"/>
</dbReference>
<keyword evidence="4" id="KW-0325">Glycoprotein</keyword>
<evidence type="ECO:0000313" key="9">
    <source>
        <dbReference type="Proteomes" id="UP000596742"/>
    </source>
</evidence>
<evidence type="ECO:0000256" key="6">
    <source>
        <dbReference type="SAM" id="MobiDB-lite"/>
    </source>
</evidence>
<dbReference type="AlphaFoldDB" id="A0A8B6BX90"/>
<protein>
    <recommendedName>
        <fullName evidence="7">Ig-like domain-containing protein</fullName>
    </recommendedName>
</protein>
<dbReference type="Gene3D" id="2.60.40.10">
    <property type="entry name" value="Immunoglobulins"/>
    <property type="match status" value="4"/>
</dbReference>
<name>A0A8B6BX90_MYTGA</name>